<name>A0A397S5G5_9GLOM</name>
<protein>
    <recommendedName>
        <fullName evidence="5">MYND-type domain-containing protein</fullName>
    </recommendedName>
</protein>
<dbReference type="PANTHER" id="PTHR13244:SF7">
    <property type="entry name" value="ZINC FINGER MYND DOMAIN-CONTAINING PROTEIN 10"/>
    <property type="match status" value="1"/>
</dbReference>
<keyword evidence="1" id="KW-0479">Metal-binding</keyword>
<evidence type="ECO:0000256" key="4">
    <source>
        <dbReference type="PROSITE-ProRule" id="PRU00134"/>
    </source>
</evidence>
<dbReference type="Proteomes" id="UP000265703">
    <property type="component" value="Unassembled WGS sequence"/>
</dbReference>
<dbReference type="Gene3D" id="6.10.140.2220">
    <property type="match status" value="2"/>
</dbReference>
<dbReference type="GO" id="GO:0008270">
    <property type="term" value="F:zinc ion binding"/>
    <property type="evidence" value="ECO:0007669"/>
    <property type="project" value="UniProtKB-KW"/>
</dbReference>
<evidence type="ECO:0000256" key="2">
    <source>
        <dbReference type="ARBA" id="ARBA00022771"/>
    </source>
</evidence>
<comment type="caution">
    <text evidence="6">The sequence shown here is derived from an EMBL/GenBank/DDBJ whole genome shotgun (WGS) entry which is preliminary data.</text>
</comment>
<keyword evidence="2 4" id="KW-0863">Zinc-finger</keyword>
<dbReference type="Pfam" id="PF01753">
    <property type="entry name" value="zf-MYND"/>
    <property type="match status" value="2"/>
</dbReference>
<organism evidence="6 7">
    <name type="scientific">Glomus cerebriforme</name>
    <dbReference type="NCBI Taxonomy" id="658196"/>
    <lineage>
        <taxon>Eukaryota</taxon>
        <taxon>Fungi</taxon>
        <taxon>Fungi incertae sedis</taxon>
        <taxon>Mucoromycota</taxon>
        <taxon>Glomeromycotina</taxon>
        <taxon>Glomeromycetes</taxon>
        <taxon>Glomerales</taxon>
        <taxon>Glomeraceae</taxon>
        <taxon>Glomus</taxon>
    </lineage>
</organism>
<evidence type="ECO:0000259" key="5">
    <source>
        <dbReference type="PROSITE" id="PS50865"/>
    </source>
</evidence>
<feature type="domain" description="MYND-type" evidence="5">
    <location>
        <begin position="4"/>
        <end position="40"/>
    </location>
</feature>
<accession>A0A397S5G5</accession>
<evidence type="ECO:0000313" key="7">
    <source>
        <dbReference type="Proteomes" id="UP000265703"/>
    </source>
</evidence>
<dbReference type="PROSITE" id="PS50865">
    <property type="entry name" value="ZF_MYND_2"/>
    <property type="match status" value="2"/>
</dbReference>
<dbReference type="EMBL" id="QKYT01001237">
    <property type="protein sequence ID" value="RIA79565.1"/>
    <property type="molecule type" value="Genomic_DNA"/>
</dbReference>
<evidence type="ECO:0000256" key="1">
    <source>
        <dbReference type="ARBA" id="ARBA00022723"/>
    </source>
</evidence>
<dbReference type="STRING" id="658196.A0A397S5G5"/>
<evidence type="ECO:0000256" key="3">
    <source>
        <dbReference type="ARBA" id="ARBA00022833"/>
    </source>
</evidence>
<reference evidence="6 7" key="1">
    <citation type="submission" date="2018-06" db="EMBL/GenBank/DDBJ databases">
        <title>Comparative genomics reveals the genomic features of Rhizophagus irregularis, R. cerebriforme, R. diaphanum and Gigaspora rosea, and their symbiotic lifestyle signature.</title>
        <authorList>
            <person name="Morin E."/>
            <person name="San Clemente H."/>
            <person name="Chen E.C.H."/>
            <person name="De La Providencia I."/>
            <person name="Hainaut M."/>
            <person name="Kuo A."/>
            <person name="Kohler A."/>
            <person name="Murat C."/>
            <person name="Tang N."/>
            <person name="Roy S."/>
            <person name="Loubradou J."/>
            <person name="Henrissat B."/>
            <person name="Grigoriev I.V."/>
            <person name="Corradi N."/>
            <person name="Roux C."/>
            <person name="Martin F.M."/>
        </authorList>
    </citation>
    <scope>NUCLEOTIDE SEQUENCE [LARGE SCALE GENOMIC DNA]</scope>
    <source>
        <strain evidence="6 7">DAOM 227022</strain>
    </source>
</reference>
<keyword evidence="3" id="KW-0862">Zinc</keyword>
<dbReference type="InterPro" id="IPR002893">
    <property type="entry name" value="Znf_MYND"/>
</dbReference>
<evidence type="ECO:0000313" key="6">
    <source>
        <dbReference type="EMBL" id="RIA79565.1"/>
    </source>
</evidence>
<keyword evidence="7" id="KW-1185">Reference proteome</keyword>
<dbReference type="AlphaFoldDB" id="A0A397S5G5"/>
<dbReference type="PANTHER" id="PTHR13244">
    <property type="entry name" value="ZINC FINGER MYND DOMAIN CONTAINING PROTEIN 10"/>
    <property type="match status" value="1"/>
</dbReference>
<dbReference type="PROSITE" id="PS01360">
    <property type="entry name" value="ZF_MYND_1"/>
    <property type="match status" value="2"/>
</dbReference>
<dbReference type="InterPro" id="IPR052298">
    <property type="entry name" value="ZMYND10"/>
</dbReference>
<dbReference type="GO" id="GO:0005737">
    <property type="term" value="C:cytoplasm"/>
    <property type="evidence" value="ECO:0007669"/>
    <property type="project" value="TreeGrafter"/>
</dbReference>
<gene>
    <name evidence="6" type="ORF">C1645_840398</name>
</gene>
<dbReference type="SUPFAM" id="SSF144232">
    <property type="entry name" value="HIT/MYND zinc finger-like"/>
    <property type="match status" value="2"/>
</dbReference>
<dbReference type="OrthoDB" id="437457at2759"/>
<sequence length="677" mass="78646">MDNCKLCQKPSTSRCAKCHQIFYCSRECQKEDWNEHKKSCGNSPVVKNNETIDENFRKFPIMNDCKVCQKPSTSKCAKCHQIFYCSRECQKEDWNEHKKSCGNSPVIKNNENFPNFDLSLHEMTEFLTNMMLRMNKGTVTKDWDVPEFGKEYATKYPHEKEQIKCLNSARSSLKGMQIIDKIIDSDINEPDPGHILKRWMEFSNTLLKFLSSPRKIGDIFTGKTKGPYVRDKGRVAQSFSNMPKQSLTLIKGRVHVAVGFVDLDFLLRARIVQNKSSIERPNKFIGYEGSIYAVAKTNVIKEMMMNKAPIRSIIEVWFSTVWTTETLKNFENAVKNVLQYGNAPNRSPPNPTKKELHPKVRSLISHWIKSIRSPKSRQEAHRLWIETFDSEERVFAVVANLIEPRDRVQAARYILTGEFPLMDDQQQKNLIASITMFNCNDGISPHSTSEFMLEMMPMDAILLEYKREDTIFLDAIYNFLENAIAKVCDWLSPPIGKAEMIEIYLHFQSITNDNSALLASIRQLEPWTISWSNLCDYFYTRDFHKLLRECSGDDTVHVMTSMNWISEIFGAHIMDHKSKYRREIIRNAQTMISMIGNSMDPSGYFRYTQVITHPYNVGDIGATMMVKDKWLDYFLKGQELNVGDVTFELFAHTHRIHTLLNIYFTYSKKFKVYSTYV</sequence>
<proteinExistence type="predicted"/>
<feature type="domain" description="MYND-type" evidence="5">
    <location>
        <begin position="65"/>
        <end position="101"/>
    </location>
</feature>